<dbReference type="EMBL" id="CAADFL010000985">
    <property type="protein sequence ID" value="VFK24324.1"/>
    <property type="molecule type" value="Genomic_DNA"/>
</dbReference>
<dbReference type="InterPro" id="IPR029060">
    <property type="entry name" value="PIN-like_dom_sf"/>
</dbReference>
<dbReference type="EMBL" id="CAADEZ010000957">
    <property type="protein sequence ID" value="VFJ77040.1"/>
    <property type="molecule type" value="Genomic_DNA"/>
</dbReference>
<evidence type="ECO:0000313" key="2">
    <source>
        <dbReference type="EMBL" id="VFJ77040.1"/>
    </source>
</evidence>
<dbReference type="AlphaFoldDB" id="A0A450X4R5"/>
<name>A0A450X4R5_9GAMM</name>
<evidence type="ECO:0000313" key="3">
    <source>
        <dbReference type="EMBL" id="VFK24324.1"/>
    </source>
</evidence>
<evidence type="ECO:0000313" key="1">
    <source>
        <dbReference type="EMBL" id="VFJ76798.1"/>
    </source>
</evidence>
<organism evidence="3">
    <name type="scientific">Candidatus Kentrum sp. FM</name>
    <dbReference type="NCBI Taxonomy" id="2126340"/>
    <lineage>
        <taxon>Bacteria</taxon>
        <taxon>Pseudomonadati</taxon>
        <taxon>Pseudomonadota</taxon>
        <taxon>Gammaproteobacteria</taxon>
        <taxon>Candidatus Kentrum</taxon>
    </lineage>
</organism>
<dbReference type="SUPFAM" id="SSF88723">
    <property type="entry name" value="PIN domain-like"/>
    <property type="match status" value="1"/>
</dbReference>
<dbReference type="EMBL" id="CAADFA010000948">
    <property type="protein sequence ID" value="VFJ76798.1"/>
    <property type="molecule type" value="Genomic_DNA"/>
</dbReference>
<protein>
    <recommendedName>
        <fullName evidence="4">PIN domain-containing protein</fullName>
    </recommendedName>
</protein>
<reference evidence="3" key="1">
    <citation type="submission" date="2019-02" db="EMBL/GenBank/DDBJ databases">
        <authorList>
            <person name="Gruber-Vodicka R. H."/>
            <person name="Seah K. B. B."/>
        </authorList>
    </citation>
    <scope>NUCLEOTIDE SEQUENCE</scope>
    <source>
        <strain evidence="2">BECK_BZ163</strain>
        <strain evidence="3">BECK_BZ164</strain>
        <strain evidence="1">BECK_BZ165</strain>
    </source>
</reference>
<proteinExistence type="predicted"/>
<accession>A0A450X4R5</accession>
<sequence length="150" mass="16732">MIGYLASRPSRDVVVSGRQLISRDWWENQSQYFELRISSLVEEEASRGDPSAVARRAAIIADIPHLAITDRAVVLTQTLVDRQAVPKGSEDDALHIAISATQGAHFLLTWNFKHIDNAQTKQRITEVVDSCGYLCPLTCSPEELGEQFHD</sequence>
<dbReference type="CDD" id="cd18687">
    <property type="entry name" value="PIN_VapC-like"/>
    <property type="match status" value="1"/>
</dbReference>
<gene>
    <name evidence="2" type="ORF">BECKFM1743A_GA0114220_109571</name>
    <name evidence="3" type="ORF">BECKFM1743B_GA0114221_109851</name>
    <name evidence="1" type="ORF">BECKFM1743C_GA0114222_109481</name>
</gene>
<evidence type="ECO:0008006" key="4">
    <source>
        <dbReference type="Google" id="ProtNLM"/>
    </source>
</evidence>